<name>A0A6N3KA93_9ACTN</name>
<reference evidence="1 2" key="1">
    <citation type="submission" date="2018-07" db="EMBL/GenBank/DDBJ databases">
        <authorList>
            <person name="Ye Y."/>
        </authorList>
    </citation>
    <scope>NUCLEOTIDE SEQUENCE [LARGE SCALE GENOMIC DNA]</scope>
    <source>
        <strain evidence="2">H14(2018)</strain>
    </source>
</reference>
<dbReference type="Proteomes" id="UP000253958">
    <property type="component" value="Chromosome"/>
</dbReference>
<proteinExistence type="predicted"/>
<accession>A0A6N3KA93</accession>
<dbReference type="AlphaFoldDB" id="A0A6N3KA93"/>
<evidence type="ECO:0008006" key="3">
    <source>
        <dbReference type="Google" id="ProtNLM"/>
    </source>
</evidence>
<reference evidence="1 2" key="2">
    <citation type="submission" date="2018-08" db="EMBL/GenBank/DDBJ databases">
        <title>Streptomyces kandeliansis sp. nov., an endophytic bacterium isolated from mangrove plant.</title>
        <authorList>
            <person name="Wang R."/>
        </authorList>
    </citation>
    <scope>NUCLEOTIDE SEQUENCE [LARGE SCALE GENOMIC DNA]</scope>
    <source>
        <strain evidence="2">H14(2018)</strain>
    </source>
</reference>
<dbReference type="RefSeq" id="WP_114920954.1">
    <property type="nucleotide sequence ID" value="NZ_CP031263.1"/>
</dbReference>
<gene>
    <name evidence="1" type="ORF">DVH21_30405</name>
</gene>
<dbReference type="EMBL" id="CP031263">
    <property type="protein sequence ID" value="AXH93863.1"/>
    <property type="molecule type" value="Genomic_DNA"/>
</dbReference>
<organism evidence="1 2">
    <name type="scientific">Micromonospora aurantiaca</name>
    <name type="common">nom. illeg.</name>
    <dbReference type="NCBI Taxonomy" id="47850"/>
    <lineage>
        <taxon>Bacteria</taxon>
        <taxon>Bacillati</taxon>
        <taxon>Actinomycetota</taxon>
        <taxon>Actinomycetes</taxon>
        <taxon>Micromonosporales</taxon>
        <taxon>Micromonosporaceae</taxon>
        <taxon>Micromonospora</taxon>
    </lineage>
</organism>
<protein>
    <recommendedName>
        <fullName evidence="3">Flavin reductase</fullName>
    </recommendedName>
</protein>
<sequence length="104" mass="11659">MTEPTPTSAYPRVVLPLTGHRACGPAWRCDRCGEPWPCPTLRAAPTDAARRATMIPEFSRPTRQAVRDLRGRPDGPDPIAIVRRFLWFLPLTDAEARAVALRLR</sequence>
<evidence type="ECO:0000313" key="2">
    <source>
        <dbReference type="Proteomes" id="UP000253958"/>
    </source>
</evidence>
<evidence type="ECO:0000313" key="1">
    <source>
        <dbReference type="EMBL" id="AXH93863.1"/>
    </source>
</evidence>